<proteinExistence type="predicted"/>
<name>A0A9P9HEK4_FUSRE</name>
<dbReference type="GeneID" id="70215671"/>
<feature type="region of interest" description="Disordered" evidence="1">
    <location>
        <begin position="1"/>
        <end position="21"/>
    </location>
</feature>
<gene>
    <name evidence="2" type="ORF">BKA55DRAFT_331542</name>
</gene>
<comment type="caution">
    <text evidence="2">The sequence shown here is derived from an EMBL/GenBank/DDBJ whole genome shotgun (WGS) entry which is preliminary data.</text>
</comment>
<reference evidence="2" key="1">
    <citation type="journal article" date="2021" name="Nat. Commun.">
        <title>Genetic determinants of endophytism in the Arabidopsis root mycobiome.</title>
        <authorList>
            <person name="Mesny F."/>
            <person name="Miyauchi S."/>
            <person name="Thiergart T."/>
            <person name="Pickel B."/>
            <person name="Atanasova L."/>
            <person name="Karlsson M."/>
            <person name="Huettel B."/>
            <person name="Barry K.W."/>
            <person name="Haridas S."/>
            <person name="Chen C."/>
            <person name="Bauer D."/>
            <person name="Andreopoulos W."/>
            <person name="Pangilinan J."/>
            <person name="LaButti K."/>
            <person name="Riley R."/>
            <person name="Lipzen A."/>
            <person name="Clum A."/>
            <person name="Drula E."/>
            <person name="Henrissat B."/>
            <person name="Kohler A."/>
            <person name="Grigoriev I.V."/>
            <person name="Martin F.M."/>
            <person name="Hacquard S."/>
        </authorList>
    </citation>
    <scope>NUCLEOTIDE SEQUENCE</scope>
    <source>
        <strain evidence="2">MPI-CAGE-AT-0023</strain>
    </source>
</reference>
<evidence type="ECO:0000313" key="3">
    <source>
        <dbReference type="Proteomes" id="UP000720189"/>
    </source>
</evidence>
<dbReference type="RefSeq" id="XP_046051370.1">
    <property type="nucleotide sequence ID" value="XM_046185717.1"/>
</dbReference>
<evidence type="ECO:0000256" key="1">
    <source>
        <dbReference type="SAM" id="MobiDB-lite"/>
    </source>
</evidence>
<feature type="compositionally biased region" description="Basic and acidic residues" evidence="1">
    <location>
        <begin position="1"/>
        <end position="13"/>
    </location>
</feature>
<dbReference type="Proteomes" id="UP000720189">
    <property type="component" value="Unassembled WGS sequence"/>
</dbReference>
<organism evidence="2 3">
    <name type="scientific">Fusarium redolens</name>
    <dbReference type="NCBI Taxonomy" id="48865"/>
    <lineage>
        <taxon>Eukaryota</taxon>
        <taxon>Fungi</taxon>
        <taxon>Dikarya</taxon>
        <taxon>Ascomycota</taxon>
        <taxon>Pezizomycotina</taxon>
        <taxon>Sordariomycetes</taxon>
        <taxon>Hypocreomycetidae</taxon>
        <taxon>Hypocreales</taxon>
        <taxon>Nectriaceae</taxon>
        <taxon>Fusarium</taxon>
        <taxon>Fusarium redolens species complex</taxon>
    </lineage>
</organism>
<dbReference type="AlphaFoldDB" id="A0A9P9HEK4"/>
<sequence>MPEESTTFHETPRKGGQLKRGQELAVRQMAHRKGETVYLTVIPDIKLGCKFVWKDITDTVGNTNTVEFKLGYDQCLAEYKAKAAFDSYWENSMKTYNRTMIIAIGRQRLIEFAKAGSLEVMASIPTSRQSLSQVTS</sequence>
<evidence type="ECO:0000313" key="2">
    <source>
        <dbReference type="EMBL" id="KAH7255801.1"/>
    </source>
</evidence>
<protein>
    <submittedName>
        <fullName evidence="2">Uncharacterized protein</fullName>
    </submittedName>
</protein>
<dbReference type="OrthoDB" id="5096069at2759"/>
<keyword evidence="3" id="KW-1185">Reference proteome</keyword>
<accession>A0A9P9HEK4</accession>
<dbReference type="EMBL" id="JAGMUX010000006">
    <property type="protein sequence ID" value="KAH7255801.1"/>
    <property type="molecule type" value="Genomic_DNA"/>
</dbReference>